<feature type="transmembrane region" description="Helical" evidence="1">
    <location>
        <begin position="148"/>
        <end position="171"/>
    </location>
</feature>
<evidence type="ECO:0000256" key="1">
    <source>
        <dbReference type="SAM" id="Phobius"/>
    </source>
</evidence>
<accession>A0A4R4TQ60</accession>
<dbReference type="OrthoDB" id="3693644at2"/>
<keyword evidence="1" id="KW-0472">Membrane</keyword>
<dbReference type="GO" id="GO:0004175">
    <property type="term" value="F:endopeptidase activity"/>
    <property type="evidence" value="ECO:0007669"/>
    <property type="project" value="UniProtKB-ARBA"/>
</dbReference>
<dbReference type="PANTHER" id="PTHR35797">
    <property type="entry name" value="PROTEASE-RELATED"/>
    <property type="match status" value="1"/>
</dbReference>
<dbReference type="AlphaFoldDB" id="A0A4R4TQ60"/>
<dbReference type="InterPro" id="IPR042150">
    <property type="entry name" value="MmRce1-like"/>
</dbReference>
<keyword evidence="1" id="KW-1133">Transmembrane helix</keyword>
<comment type="caution">
    <text evidence="3">The sequence shown here is derived from an EMBL/GenBank/DDBJ whole genome shotgun (WGS) entry which is preliminary data.</text>
</comment>
<feature type="transmembrane region" description="Helical" evidence="1">
    <location>
        <begin position="177"/>
        <end position="197"/>
    </location>
</feature>
<evidence type="ECO:0000313" key="3">
    <source>
        <dbReference type="EMBL" id="TDC77472.1"/>
    </source>
</evidence>
<sequence>MVVFFAIAFGGSWVAMVGARLAGMSLVNPLVQLTFAFLPAVGAVAARRIGREGFGDAGLAWRLRERWRWYLIAWLSPLFLAFAAIGVAAAVGETVRLSALGDLVPGLPGWAGVLALMAVVPLLTPLYWGEEFGWTSYLRPRLYPGRLACSVVSTGLVWAVWHYPLAFLGYIEFANPVVGLLVWTCSFLFQEILLALLYLRSGTIWAASLAHAGNNMVLMLLVDTVLEDSDTTTQTWLPVVPLAALCALVLYAGRHRLHTVPDRQLSPVA</sequence>
<feature type="transmembrane region" description="Helical" evidence="1">
    <location>
        <begin position="29"/>
        <end position="46"/>
    </location>
</feature>
<dbReference type="EMBL" id="SMKI01000053">
    <property type="protein sequence ID" value="TDC77472.1"/>
    <property type="molecule type" value="Genomic_DNA"/>
</dbReference>
<organism evidence="3 4">
    <name type="scientific">Streptomyces hainanensis</name>
    <dbReference type="NCBI Taxonomy" id="402648"/>
    <lineage>
        <taxon>Bacteria</taxon>
        <taxon>Bacillati</taxon>
        <taxon>Actinomycetota</taxon>
        <taxon>Actinomycetes</taxon>
        <taxon>Kitasatosporales</taxon>
        <taxon>Streptomycetaceae</taxon>
        <taxon>Streptomyces</taxon>
    </lineage>
</organism>
<keyword evidence="3" id="KW-0645">Protease</keyword>
<protein>
    <submittedName>
        <fullName evidence="3">CPBP family intramembrane metalloprotease</fullName>
    </submittedName>
</protein>
<feature type="domain" description="CAAX prenyl protease 2/Lysostaphin resistance protein A-like" evidence="2">
    <location>
        <begin position="113"/>
        <end position="217"/>
    </location>
</feature>
<feature type="transmembrane region" description="Helical" evidence="1">
    <location>
        <begin position="110"/>
        <end position="128"/>
    </location>
</feature>
<keyword evidence="4" id="KW-1185">Reference proteome</keyword>
<dbReference type="InterPro" id="IPR003675">
    <property type="entry name" value="Rce1/LyrA-like_dom"/>
</dbReference>
<evidence type="ECO:0000259" key="2">
    <source>
        <dbReference type="Pfam" id="PF02517"/>
    </source>
</evidence>
<feature type="transmembrane region" description="Helical" evidence="1">
    <location>
        <begin position="204"/>
        <end position="222"/>
    </location>
</feature>
<dbReference type="GO" id="GO:0080120">
    <property type="term" value="P:CAAX-box protein maturation"/>
    <property type="evidence" value="ECO:0007669"/>
    <property type="project" value="UniProtKB-ARBA"/>
</dbReference>
<proteinExistence type="predicted"/>
<dbReference type="GO" id="GO:0008237">
    <property type="term" value="F:metallopeptidase activity"/>
    <property type="evidence" value="ECO:0007669"/>
    <property type="project" value="UniProtKB-KW"/>
</dbReference>
<dbReference type="Proteomes" id="UP000295345">
    <property type="component" value="Unassembled WGS sequence"/>
</dbReference>
<reference evidence="3 4" key="1">
    <citation type="submission" date="2019-03" db="EMBL/GenBank/DDBJ databases">
        <title>Draft genome sequences of novel Actinobacteria.</title>
        <authorList>
            <person name="Sahin N."/>
            <person name="Ay H."/>
            <person name="Saygin H."/>
        </authorList>
    </citation>
    <scope>NUCLEOTIDE SEQUENCE [LARGE SCALE GENOMIC DNA]</scope>
    <source>
        <strain evidence="3 4">DSM 41900</strain>
    </source>
</reference>
<feature type="transmembrane region" description="Helical" evidence="1">
    <location>
        <begin position="234"/>
        <end position="253"/>
    </location>
</feature>
<feature type="transmembrane region" description="Helical" evidence="1">
    <location>
        <begin position="67"/>
        <end position="90"/>
    </location>
</feature>
<name>A0A4R4TQ60_9ACTN</name>
<dbReference type="GO" id="GO:0006508">
    <property type="term" value="P:proteolysis"/>
    <property type="evidence" value="ECO:0007669"/>
    <property type="project" value="UniProtKB-KW"/>
</dbReference>
<gene>
    <name evidence="3" type="ORF">E1283_07330</name>
</gene>
<keyword evidence="1" id="KW-0812">Transmembrane</keyword>
<keyword evidence="3" id="KW-0482">Metalloprotease</keyword>
<evidence type="ECO:0000313" key="4">
    <source>
        <dbReference type="Proteomes" id="UP000295345"/>
    </source>
</evidence>
<dbReference type="Pfam" id="PF02517">
    <property type="entry name" value="Rce1-like"/>
    <property type="match status" value="1"/>
</dbReference>
<dbReference type="PANTHER" id="PTHR35797:SF1">
    <property type="entry name" value="PROTEASE"/>
    <property type="match status" value="1"/>
</dbReference>
<keyword evidence="3" id="KW-0378">Hydrolase</keyword>